<feature type="compositionally biased region" description="Polar residues" evidence="1">
    <location>
        <begin position="228"/>
        <end position="266"/>
    </location>
</feature>
<comment type="caution">
    <text evidence="2">The sequence shown here is derived from an EMBL/GenBank/DDBJ whole genome shotgun (WGS) entry which is preliminary data.</text>
</comment>
<dbReference type="AlphaFoldDB" id="A0A8H3ZK07"/>
<protein>
    <submittedName>
        <fullName evidence="2">Uncharacterized protein</fullName>
    </submittedName>
</protein>
<feature type="compositionally biased region" description="Basic and acidic residues" evidence="1">
    <location>
        <begin position="320"/>
        <end position="329"/>
    </location>
</feature>
<evidence type="ECO:0000313" key="2">
    <source>
        <dbReference type="EMBL" id="KAF0316391.1"/>
    </source>
</evidence>
<accession>A0A8H3ZK07</accession>
<name>A0A8H3ZK07_9PEZI</name>
<proteinExistence type="predicted"/>
<evidence type="ECO:0000256" key="1">
    <source>
        <dbReference type="SAM" id="MobiDB-lite"/>
    </source>
</evidence>
<organism evidence="2 3">
    <name type="scientific">Colletotrichum asianum</name>
    <dbReference type="NCBI Taxonomy" id="702518"/>
    <lineage>
        <taxon>Eukaryota</taxon>
        <taxon>Fungi</taxon>
        <taxon>Dikarya</taxon>
        <taxon>Ascomycota</taxon>
        <taxon>Pezizomycotina</taxon>
        <taxon>Sordariomycetes</taxon>
        <taxon>Hypocreomycetidae</taxon>
        <taxon>Glomerellales</taxon>
        <taxon>Glomerellaceae</taxon>
        <taxon>Colletotrichum</taxon>
        <taxon>Colletotrichum gloeosporioides species complex</taxon>
    </lineage>
</organism>
<gene>
    <name evidence="2" type="ORF">GQ607_016382</name>
</gene>
<keyword evidence="3" id="KW-1185">Reference proteome</keyword>
<dbReference type="Proteomes" id="UP000434172">
    <property type="component" value="Unassembled WGS sequence"/>
</dbReference>
<feature type="region of interest" description="Disordered" evidence="1">
    <location>
        <begin position="204"/>
        <end position="275"/>
    </location>
</feature>
<dbReference type="EMBL" id="WOWK01000161">
    <property type="protein sequence ID" value="KAF0316391.1"/>
    <property type="molecule type" value="Genomic_DNA"/>
</dbReference>
<sequence length="469" mass="52343">MQPDRAITNFPRQTVTTPGLEAAICCILDAVNKTEDVLNHLWQSVKDQYIASNIQEPFPDFIQRRISRFDLITILRAVFAQTWDKIQQTQGKREISRLRTAASRFGLQDDVELFLWFGSAVKSQRTWRIVAAQKELPSARDLHLKLEASCRQRLPYLHPLQLEFQPKDFEQAFQQHNSMFAIEPEFHLSAANFLASVEQSQAPSRAIEATKLPGTSTDSDKEPKASLATVNTTSQATENCTAKVTSRQVTTEAPPNSPTRDSNQDSAPHPPTETDLNASALLLSLSKSNMAISDCDDSAIGLHDQSPDISGDEESTNTNDLDRKNTVSGDKKNKSVLLSKESVVVTTLRDIRVEFEDSQKKVETLKSQHHSDAEAYTVAMKKHKEAIVADLDAMEMAPHTVAPNSIDGYEKKFRHAAGQKRKALDAVDDLTAKKARMDSHLATMYAQIDEAMVLYARRAQEEMEGVGDY</sequence>
<feature type="region of interest" description="Disordered" evidence="1">
    <location>
        <begin position="298"/>
        <end position="329"/>
    </location>
</feature>
<dbReference type="OrthoDB" id="10314956at2759"/>
<evidence type="ECO:0000313" key="3">
    <source>
        <dbReference type="Proteomes" id="UP000434172"/>
    </source>
</evidence>
<reference evidence="2 3" key="1">
    <citation type="submission" date="2019-12" db="EMBL/GenBank/DDBJ databases">
        <title>A genome sequence resource for the geographically widespread anthracnose pathogen Colletotrichum asianum.</title>
        <authorList>
            <person name="Meng Y."/>
        </authorList>
    </citation>
    <scope>NUCLEOTIDE SEQUENCE [LARGE SCALE GENOMIC DNA]</scope>
    <source>
        <strain evidence="2 3">ICMP 18580</strain>
    </source>
</reference>